<dbReference type="HOGENOM" id="CLU_097152_0_0_6"/>
<name>N6VUC5_9GAMM</name>
<dbReference type="AlphaFoldDB" id="N6VUC5"/>
<sequence length="176" mass="20229">MKHHPDDLIMLFNDLFRDRWQTILVRGDDEPEYIPARDATDVHRVIFAHGYFASALHEVSHWCIAGEKRRQLRDYGYWYCPDGRSDREQADFEKVEVKPQALEWLFSAAAGSPFHISVDNLSGSGASDEAGFRANVAGQARDFLHHGMPQRAHLFLDTLLAFYDRHPVFGPDLFRA</sequence>
<dbReference type="Pfam" id="PF04315">
    <property type="entry name" value="EpmC"/>
    <property type="match status" value="1"/>
</dbReference>
<dbReference type="OrthoDB" id="5298591at2"/>
<proteinExistence type="predicted"/>
<keyword evidence="2" id="KW-1185">Reference proteome</keyword>
<dbReference type="STRING" id="626887.J057_20005"/>
<evidence type="ECO:0000313" key="2">
    <source>
        <dbReference type="Proteomes" id="UP000013165"/>
    </source>
</evidence>
<dbReference type="PATRIC" id="fig|626887.3.peg.4001"/>
<organism evidence="1 2">
    <name type="scientific">Marinobacter nanhaiticus D15-8W</name>
    <dbReference type="NCBI Taxonomy" id="626887"/>
    <lineage>
        <taxon>Bacteria</taxon>
        <taxon>Pseudomonadati</taxon>
        <taxon>Pseudomonadota</taxon>
        <taxon>Gammaproteobacteria</taxon>
        <taxon>Pseudomonadales</taxon>
        <taxon>Marinobacteraceae</taxon>
        <taxon>Marinobacter</taxon>
    </lineage>
</organism>
<evidence type="ECO:0000313" key="1">
    <source>
        <dbReference type="EMBL" id="ENO13715.2"/>
    </source>
</evidence>
<gene>
    <name evidence="1" type="ORF">J057_20005</name>
</gene>
<dbReference type="eggNOG" id="COG3101">
    <property type="taxonomic scope" value="Bacteria"/>
</dbReference>
<dbReference type="InterPro" id="IPR007411">
    <property type="entry name" value="EpmC"/>
</dbReference>
<comment type="caution">
    <text evidence="1">The sequence shown here is derived from an EMBL/GenBank/DDBJ whole genome shotgun (WGS) entry which is preliminary data.</text>
</comment>
<protein>
    <submittedName>
        <fullName evidence="1">ATPase</fullName>
    </submittedName>
</protein>
<dbReference type="EMBL" id="APLQ01000014">
    <property type="protein sequence ID" value="ENO13715.2"/>
    <property type="molecule type" value="Genomic_DNA"/>
</dbReference>
<reference evidence="1 2" key="1">
    <citation type="journal article" date="2013" name="Genome Announc.">
        <title>Genome Sequence of the Polycyclic Aromatic Hydrocarbon-Degrading Bacterium Strain Marinobacter nanhaiticus D15-8WT.</title>
        <authorList>
            <person name="Cui Z."/>
            <person name="Gao W."/>
            <person name="Li Q."/>
            <person name="Xu G."/>
            <person name="Zheng L."/>
        </authorList>
    </citation>
    <scope>NUCLEOTIDE SEQUENCE [LARGE SCALE GENOMIC DNA]</scope>
    <source>
        <strain evidence="1 2">D15-8W</strain>
    </source>
</reference>
<accession>N6VUC5</accession>
<dbReference type="Proteomes" id="UP000013165">
    <property type="component" value="Unassembled WGS sequence"/>
</dbReference>